<feature type="transmembrane region" description="Helical" evidence="1">
    <location>
        <begin position="20"/>
        <end position="37"/>
    </location>
</feature>
<evidence type="ECO:0000256" key="1">
    <source>
        <dbReference type="SAM" id="Phobius"/>
    </source>
</evidence>
<keyword evidence="1" id="KW-1133">Transmembrane helix</keyword>
<reference evidence="2" key="1">
    <citation type="journal article" date="2018" name="Genome Biol.">
        <title>SKESA: strategic k-mer extension for scrupulous assemblies.</title>
        <authorList>
            <person name="Souvorov A."/>
            <person name="Agarwala R."/>
            <person name="Lipman D.J."/>
        </authorList>
    </citation>
    <scope>NUCLEOTIDE SEQUENCE</scope>
    <source>
        <strain evidence="2">CAVp300</strain>
    </source>
</reference>
<dbReference type="AlphaFoldDB" id="A0A9P3WHU7"/>
<accession>A0A9P3WHU7</accession>
<feature type="transmembrane region" description="Helical" evidence="1">
    <location>
        <begin position="43"/>
        <end position="65"/>
    </location>
</feature>
<name>A0A9P3WHU7_KLUIN</name>
<evidence type="ECO:0000313" key="2">
    <source>
        <dbReference type="EMBL" id="HAT3583840.1"/>
    </source>
</evidence>
<sequence>MSDFYLHEGNRYIVKNQKGLKIALAIAFAALGVYAYFKHESSLRGIIVALVLFAVAGVMLATLRIKMVFDLDKRIFYIQNGGGKTTYNQSLDNFAGLELIRQYRFFGLIRNSIVNVVFNVDGKTSKMPIRQFGPGQKAPQAMMEETETFLGISQRRDA</sequence>
<dbReference type="Proteomes" id="UP000867740">
    <property type="component" value="Unassembled WGS sequence"/>
</dbReference>
<proteinExistence type="predicted"/>
<comment type="caution">
    <text evidence="2">The sequence shown here is derived from an EMBL/GenBank/DDBJ whole genome shotgun (WGS) entry which is preliminary data.</text>
</comment>
<gene>
    <name evidence="2" type="ORF">I8531_004190</name>
</gene>
<dbReference type="RefSeq" id="WP_047372160.1">
    <property type="nucleotide sequence ID" value="NZ_CABMNU010000005.1"/>
</dbReference>
<keyword evidence="1" id="KW-0472">Membrane</keyword>
<organism evidence="2 3">
    <name type="scientific">Kluyvera intermedia</name>
    <name type="common">Enterobacter intermedius</name>
    <dbReference type="NCBI Taxonomy" id="61648"/>
    <lineage>
        <taxon>Bacteria</taxon>
        <taxon>Pseudomonadati</taxon>
        <taxon>Pseudomonadota</taxon>
        <taxon>Gammaproteobacteria</taxon>
        <taxon>Enterobacterales</taxon>
        <taxon>Enterobacteriaceae</taxon>
        <taxon>Kluyvera</taxon>
    </lineage>
</organism>
<dbReference type="EMBL" id="DACSUM010000042">
    <property type="protein sequence ID" value="HAT3583840.1"/>
    <property type="molecule type" value="Genomic_DNA"/>
</dbReference>
<evidence type="ECO:0000313" key="3">
    <source>
        <dbReference type="Proteomes" id="UP000867740"/>
    </source>
</evidence>
<keyword evidence="1" id="KW-0812">Transmembrane</keyword>
<reference evidence="2" key="2">
    <citation type="submission" date="2020-10" db="EMBL/GenBank/DDBJ databases">
        <authorList>
            <consortium name="NCBI Pathogen Detection Project"/>
        </authorList>
    </citation>
    <scope>NUCLEOTIDE SEQUENCE</scope>
    <source>
        <strain evidence="2">CAVp300</strain>
    </source>
</reference>
<protein>
    <submittedName>
        <fullName evidence="2">Uncharacterized protein</fullName>
    </submittedName>
</protein>